<evidence type="ECO:0000259" key="2">
    <source>
        <dbReference type="PROSITE" id="PS51352"/>
    </source>
</evidence>
<accession>A0A1M7KVZ7</accession>
<dbReference type="RefSeq" id="WP_073208653.1">
    <property type="nucleotide sequence ID" value="NZ_FRCL01000006.1"/>
</dbReference>
<dbReference type="Gene3D" id="3.40.30.10">
    <property type="entry name" value="Glutaredoxin"/>
    <property type="match status" value="1"/>
</dbReference>
<keyword evidence="4" id="KW-1185">Reference proteome</keyword>
<dbReference type="InterPro" id="IPR051099">
    <property type="entry name" value="AGR/TXD"/>
</dbReference>
<reference evidence="4" key="1">
    <citation type="submission" date="2016-11" db="EMBL/GenBank/DDBJ databases">
        <authorList>
            <person name="Varghese N."/>
            <person name="Submissions S."/>
        </authorList>
    </citation>
    <scope>NUCLEOTIDE SEQUENCE [LARGE SCALE GENOMIC DNA]</scope>
    <source>
        <strain evidence="4">CGMCC 1.2749</strain>
    </source>
</reference>
<evidence type="ECO:0000256" key="1">
    <source>
        <dbReference type="ARBA" id="ARBA00022729"/>
    </source>
</evidence>
<name>A0A1M7KVZ7_9FLAO</name>
<dbReference type="Proteomes" id="UP000184092">
    <property type="component" value="Unassembled WGS sequence"/>
</dbReference>
<dbReference type="Pfam" id="PF13899">
    <property type="entry name" value="Thioredoxin_7"/>
    <property type="match status" value="1"/>
</dbReference>
<dbReference type="PANTHER" id="PTHR15337">
    <property type="entry name" value="ANTERIOR GRADIENT PROTEIN-RELATED"/>
    <property type="match status" value="1"/>
</dbReference>
<dbReference type="PROSITE" id="PS51352">
    <property type="entry name" value="THIOREDOXIN_2"/>
    <property type="match status" value="1"/>
</dbReference>
<evidence type="ECO:0000313" key="4">
    <source>
        <dbReference type="Proteomes" id="UP000184092"/>
    </source>
</evidence>
<dbReference type="InterPro" id="IPR036249">
    <property type="entry name" value="Thioredoxin-like_sf"/>
</dbReference>
<feature type="domain" description="Thioredoxin" evidence="2">
    <location>
        <begin position="1"/>
        <end position="144"/>
    </location>
</feature>
<evidence type="ECO:0000313" key="3">
    <source>
        <dbReference type="EMBL" id="SHM69560.1"/>
    </source>
</evidence>
<dbReference type="STRING" id="178356.SAMN05216269_106102"/>
<dbReference type="InterPro" id="IPR013766">
    <property type="entry name" value="Thioredoxin_domain"/>
</dbReference>
<organism evidence="3 4">
    <name type="scientific">Flavobacterium xinjiangense</name>
    <dbReference type="NCBI Taxonomy" id="178356"/>
    <lineage>
        <taxon>Bacteria</taxon>
        <taxon>Pseudomonadati</taxon>
        <taxon>Bacteroidota</taxon>
        <taxon>Flavobacteriia</taxon>
        <taxon>Flavobacteriales</taxon>
        <taxon>Flavobacteriaceae</taxon>
        <taxon>Flavobacterium</taxon>
    </lineage>
</organism>
<keyword evidence="1" id="KW-0732">Signal</keyword>
<dbReference type="SUPFAM" id="SSF52833">
    <property type="entry name" value="Thioredoxin-like"/>
    <property type="match status" value="1"/>
</dbReference>
<protein>
    <submittedName>
        <fullName evidence="3">Thioredoxin-related protein</fullName>
    </submittedName>
</protein>
<gene>
    <name evidence="3" type="ORF">SAMN05216269_106102</name>
</gene>
<dbReference type="AlphaFoldDB" id="A0A1M7KVZ7"/>
<sequence length="144" mass="16588">MKNIFLVMLLFLVTIGYSQEWKTNFETAKTEATKQNKNILLVFSGSDWCGPCIKLDRDIWKSAEFMEYAKNNLILERADFPKKKQNQLSPEIKNLNQNLAEKYNKDGMFPLVVVLDKNGKVLGKTGYKNVSPTEYIALLKSFIK</sequence>
<dbReference type="PANTHER" id="PTHR15337:SF11">
    <property type="entry name" value="THIOREDOXIN DOMAIN-CONTAINING PROTEIN"/>
    <property type="match status" value="1"/>
</dbReference>
<dbReference type="EMBL" id="FRCL01000006">
    <property type="protein sequence ID" value="SHM69560.1"/>
    <property type="molecule type" value="Genomic_DNA"/>
</dbReference>
<dbReference type="OrthoDB" id="981626at2"/>
<proteinExistence type="predicted"/>